<dbReference type="AlphaFoldDB" id="A0A9N8ZMK5"/>
<proteinExistence type="predicted"/>
<accession>A0A9N8ZMK5</accession>
<feature type="chain" id="PRO_5040383336" evidence="1">
    <location>
        <begin position="21"/>
        <end position="116"/>
    </location>
</feature>
<dbReference type="EMBL" id="CAJVPQ010000669">
    <property type="protein sequence ID" value="CAG8501227.1"/>
    <property type="molecule type" value="Genomic_DNA"/>
</dbReference>
<evidence type="ECO:0000313" key="2">
    <source>
        <dbReference type="EMBL" id="CAG8501227.1"/>
    </source>
</evidence>
<evidence type="ECO:0000256" key="1">
    <source>
        <dbReference type="SAM" id="SignalP"/>
    </source>
</evidence>
<comment type="caution">
    <text evidence="2">The sequence shown here is derived from an EMBL/GenBank/DDBJ whole genome shotgun (WGS) entry which is preliminary data.</text>
</comment>
<feature type="signal peptide" evidence="1">
    <location>
        <begin position="1"/>
        <end position="20"/>
    </location>
</feature>
<reference evidence="2" key="1">
    <citation type="submission" date="2021-06" db="EMBL/GenBank/DDBJ databases">
        <authorList>
            <person name="Kallberg Y."/>
            <person name="Tangrot J."/>
            <person name="Rosling A."/>
        </authorList>
    </citation>
    <scope>NUCLEOTIDE SEQUENCE</scope>
    <source>
        <strain evidence="2">UK204</strain>
    </source>
</reference>
<organism evidence="2 3">
    <name type="scientific">Funneliformis caledonium</name>
    <dbReference type="NCBI Taxonomy" id="1117310"/>
    <lineage>
        <taxon>Eukaryota</taxon>
        <taxon>Fungi</taxon>
        <taxon>Fungi incertae sedis</taxon>
        <taxon>Mucoromycota</taxon>
        <taxon>Glomeromycotina</taxon>
        <taxon>Glomeromycetes</taxon>
        <taxon>Glomerales</taxon>
        <taxon>Glomeraceae</taxon>
        <taxon>Funneliformis</taxon>
    </lineage>
</organism>
<dbReference type="Proteomes" id="UP000789570">
    <property type="component" value="Unassembled WGS sequence"/>
</dbReference>
<name>A0A9N8ZMK5_9GLOM</name>
<keyword evidence="3" id="KW-1185">Reference proteome</keyword>
<keyword evidence="1" id="KW-0732">Signal</keyword>
<protein>
    <submittedName>
        <fullName evidence="2">4347_t:CDS:1</fullName>
    </submittedName>
</protein>
<evidence type="ECO:0000313" key="3">
    <source>
        <dbReference type="Proteomes" id="UP000789570"/>
    </source>
</evidence>
<gene>
    <name evidence="2" type="ORF">FCALED_LOCUS3715</name>
</gene>
<sequence>MLIVMLIMQFHFFFHHDLSALLIHMQECFMLKSRGVEDIIFNERKKKLTVESILHTWVIDLDDLETENCLLQRNGMKIGTILNLSDVLETTSYRDRMNLLIEKSTLMPNGRVFDEL</sequence>